<protein>
    <submittedName>
        <fullName evidence="1">Uncharacterized protein</fullName>
    </submittedName>
</protein>
<dbReference type="AlphaFoldDB" id="A0A2P2PG52"/>
<name>A0A2P2PG52_RHIMU</name>
<sequence length="33" mass="3971">MFRLFYKFSWVISRSTKLPAFPSVEILYAPYLV</sequence>
<evidence type="ECO:0000313" key="1">
    <source>
        <dbReference type="EMBL" id="MBX53667.1"/>
    </source>
</evidence>
<dbReference type="EMBL" id="GGEC01073183">
    <property type="protein sequence ID" value="MBX53667.1"/>
    <property type="molecule type" value="Transcribed_RNA"/>
</dbReference>
<reference evidence="1" key="1">
    <citation type="submission" date="2018-02" db="EMBL/GenBank/DDBJ databases">
        <title>Rhizophora mucronata_Transcriptome.</title>
        <authorList>
            <person name="Meera S.P."/>
            <person name="Sreeshan A."/>
            <person name="Augustine A."/>
        </authorList>
    </citation>
    <scope>NUCLEOTIDE SEQUENCE</scope>
    <source>
        <tissue evidence="1">Leaf</tissue>
    </source>
</reference>
<organism evidence="1">
    <name type="scientific">Rhizophora mucronata</name>
    <name type="common">Asiatic mangrove</name>
    <dbReference type="NCBI Taxonomy" id="61149"/>
    <lineage>
        <taxon>Eukaryota</taxon>
        <taxon>Viridiplantae</taxon>
        <taxon>Streptophyta</taxon>
        <taxon>Embryophyta</taxon>
        <taxon>Tracheophyta</taxon>
        <taxon>Spermatophyta</taxon>
        <taxon>Magnoliopsida</taxon>
        <taxon>eudicotyledons</taxon>
        <taxon>Gunneridae</taxon>
        <taxon>Pentapetalae</taxon>
        <taxon>rosids</taxon>
        <taxon>fabids</taxon>
        <taxon>Malpighiales</taxon>
        <taxon>Rhizophoraceae</taxon>
        <taxon>Rhizophora</taxon>
    </lineage>
</organism>
<accession>A0A2P2PG52</accession>
<proteinExistence type="predicted"/>